<accession>A0ACB8SNT2</accession>
<protein>
    <submittedName>
        <fullName evidence="1">Uncharacterized protein</fullName>
    </submittedName>
</protein>
<reference evidence="1" key="1">
    <citation type="submission" date="2021-03" db="EMBL/GenBank/DDBJ databases">
        <authorList>
            <consortium name="DOE Joint Genome Institute"/>
            <person name="Ahrendt S."/>
            <person name="Looney B.P."/>
            <person name="Miyauchi S."/>
            <person name="Morin E."/>
            <person name="Drula E."/>
            <person name="Courty P.E."/>
            <person name="Chicoki N."/>
            <person name="Fauchery L."/>
            <person name="Kohler A."/>
            <person name="Kuo A."/>
            <person name="Labutti K."/>
            <person name="Pangilinan J."/>
            <person name="Lipzen A."/>
            <person name="Riley R."/>
            <person name="Andreopoulos W."/>
            <person name="He G."/>
            <person name="Johnson J."/>
            <person name="Barry K.W."/>
            <person name="Grigoriev I.V."/>
            <person name="Nagy L."/>
            <person name="Hibbett D."/>
            <person name="Henrissat B."/>
            <person name="Matheny P.B."/>
            <person name="Labbe J."/>
            <person name="Martin F."/>
        </authorList>
    </citation>
    <scope>NUCLEOTIDE SEQUENCE</scope>
    <source>
        <strain evidence="1">HHB10654</strain>
    </source>
</reference>
<evidence type="ECO:0000313" key="1">
    <source>
        <dbReference type="EMBL" id="KAI0057436.1"/>
    </source>
</evidence>
<keyword evidence="2" id="KW-1185">Reference proteome</keyword>
<name>A0ACB8SNT2_9AGAM</name>
<gene>
    <name evidence="1" type="ORF">BV25DRAFT_1920145</name>
</gene>
<dbReference type="EMBL" id="MU277247">
    <property type="protein sequence ID" value="KAI0057436.1"/>
    <property type="molecule type" value="Genomic_DNA"/>
</dbReference>
<dbReference type="Proteomes" id="UP000814140">
    <property type="component" value="Unassembled WGS sequence"/>
</dbReference>
<evidence type="ECO:0000313" key="2">
    <source>
        <dbReference type="Proteomes" id="UP000814140"/>
    </source>
</evidence>
<proteinExistence type="predicted"/>
<reference evidence="1" key="2">
    <citation type="journal article" date="2022" name="New Phytol.">
        <title>Evolutionary transition to the ectomycorrhizal habit in the genomes of a hyperdiverse lineage of mushroom-forming fungi.</title>
        <authorList>
            <person name="Looney B."/>
            <person name="Miyauchi S."/>
            <person name="Morin E."/>
            <person name="Drula E."/>
            <person name="Courty P.E."/>
            <person name="Kohler A."/>
            <person name="Kuo A."/>
            <person name="LaButti K."/>
            <person name="Pangilinan J."/>
            <person name="Lipzen A."/>
            <person name="Riley R."/>
            <person name="Andreopoulos W."/>
            <person name="He G."/>
            <person name="Johnson J."/>
            <person name="Nolan M."/>
            <person name="Tritt A."/>
            <person name="Barry K.W."/>
            <person name="Grigoriev I.V."/>
            <person name="Nagy L.G."/>
            <person name="Hibbett D."/>
            <person name="Henrissat B."/>
            <person name="Matheny P.B."/>
            <person name="Labbe J."/>
            <person name="Martin F.M."/>
        </authorList>
    </citation>
    <scope>NUCLEOTIDE SEQUENCE</scope>
    <source>
        <strain evidence="1">HHB10654</strain>
    </source>
</reference>
<comment type="caution">
    <text evidence="1">The sequence shown here is derived from an EMBL/GenBank/DDBJ whole genome shotgun (WGS) entry which is preliminary data.</text>
</comment>
<sequence>MAARAGAAEGVEVKVDYVEMNDPGTFEVLGEEAGREEAPVVLNAAVWVGRTRLIDNIVLEVPVAVAVSTPYNPRFEFEDFVAGQPSEQHTFQIQEGTKKTKDASNSATI</sequence>
<organism evidence="1 2">
    <name type="scientific">Artomyces pyxidatus</name>
    <dbReference type="NCBI Taxonomy" id="48021"/>
    <lineage>
        <taxon>Eukaryota</taxon>
        <taxon>Fungi</taxon>
        <taxon>Dikarya</taxon>
        <taxon>Basidiomycota</taxon>
        <taxon>Agaricomycotina</taxon>
        <taxon>Agaricomycetes</taxon>
        <taxon>Russulales</taxon>
        <taxon>Auriscalpiaceae</taxon>
        <taxon>Artomyces</taxon>
    </lineage>
</organism>